<sequence>MGCFHSKTRNRPEDSALAPRLSEPNYQQTAASNETSGQTHTAGGTDFAMQQDVAPPPAASQDIGVAVAPPPENRKAPSERSISPTSNAGGASVLPQVYRETAPHDFARS</sequence>
<accession>A0A9N9Y1C2</accession>
<feature type="compositionally biased region" description="Polar residues" evidence="1">
    <location>
        <begin position="80"/>
        <end position="89"/>
    </location>
</feature>
<evidence type="ECO:0000256" key="1">
    <source>
        <dbReference type="SAM" id="MobiDB-lite"/>
    </source>
</evidence>
<dbReference type="Proteomes" id="UP000754883">
    <property type="component" value="Unassembled WGS sequence"/>
</dbReference>
<protein>
    <submittedName>
        <fullName evidence="2">Uncharacterized protein</fullName>
    </submittedName>
</protein>
<dbReference type="EMBL" id="CABFNO020001467">
    <property type="protein sequence ID" value="CAG9989773.1"/>
    <property type="molecule type" value="Genomic_DNA"/>
</dbReference>
<gene>
    <name evidence="2" type="ORF">CBYS24578_00005420</name>
</gene>
<evidence type="ECO:0000313" key="2">
    <source>
        <dbReference type="EMBL" id="CAG9989773.1"/>
    </source>
</evidence>
<reference evidence="2" key="1">
    <citation type="submission" date="2021-10" db="EMBL/GenBank/DDBJ databases">
        <authorList>
            <person name="Piombo E."/>
        </authorList>
    </citation>
    <scope>NUCLEOTIDE SEQUENCE</scope>
</reference>
<feature type="region of interest" description="Disordered" evidence="1">
    <location>
        <begin position="1"/>
        <end position="109"/>
    </location>
</feature>
<dbReference type="AlphaFoldDB" id="A0A9N9Y1C2"/>
<feature type="compositionally biased region" description="Polar residues" evidence="1">
    <location>
        <begin position="24"/>
        <end position="42"/>
    </location>
</feature>
<evidence type="ECO:0000313" key="3">
    <source>
        <dbReference type="Proteomes" id="UP000754883"/>
    </source>
</evidence>
<keyword evidence="3" id="KW-1185">Reference proteome</keyword>
<comment type="caution">
    <text evidence="2">The sequence shown here is derived from an EMBL/GenBank/DDBJ whole genome shotgun (WGS) entry which is preliminary data.</text>
</comment>
<organism evidence="2 3">
    <name type="scientific">Clonostachys byssicola</name>
    <dbReference type="NCBI Taxonomy" id="160290"/>
    <lineage>
        <taxon>Eukaryota</taxon>
        <taxon>Fungi</taxon>
        <taxon>Dikarya</taxon>
        <taxon>Ascomycota</taxon>
        <taxon>Pezizomycotina</taxon>
        <taxon>Sordariomycetes</taxon>
        <taxon>Hypocreomycetidae</taxon>
        <taxon>Hypocreales</taxon>
        <taxon>Bionectriaceae</taxon>
        <taxon>Clonostachys</taxon>
    </lineage>
</organism>
<name>A0A9N9Y1C2_9HYPO</name>
<proteinExistence type="predicted"/>